<reference evidence="2 3" key="1">
    <citation type="submission" date="2023-10" db="EMBL/GenBank/DDBJ databases">
        <title>Virgibacillus soli CC-YMP-6 genome.</title>
        <authorList>
            <person name="Miliotis G."/>
            <person name="Sengupta P."/>
            <person name="Hameed A."/>
            <person name="Chuvochina M."/>
            <person name="Mcdonagh F."/>
            <person name="Simpson A.C."/>
            <person name="Singh N.K."/>
            <person name="Rekha P.D."/>
            <person name="Raman K."/>
            <person name="Hugenholtz P."/>
            <person name="Venkateswaran K."/>
        </authorList>
    </citation>
    <scope>NUCLEOTIDE SEQUENCE [LARGE SCALE GENOMIC DNA]</scope>
    <source>
        <strain evidence="2 3">CC-YMP-6</strain>
    </source>
</reference>
<dbReference type="Proteomes" id="UP001275315">
    <property type="component" value="Unassembled WGS sequence"/>
</dbReference>
<evidence type="ECO:0000256" key="1">
    <source>
        <dbReference type="SAM" id="Phobius"/>
    </source>
</evidence>
<dbReference type="InterPro" id="IPR014231">
    <property type="entry name" value="Spore_YpjB"/>
</dbReference>
<proteinExistence type="predicted"/>
<dbReference type="RefSeq" id="WP_320379054.1">
    <property type="nucleotide sequence ID" value="NZ_JAWDIQ010000001.1"/>
</dbReference>
<dbReference type="EMBL" id="JAWDIQ010000001">
    <property type="protein sequence ID" value="MDY0408309.1"/>
    <property type="molecule type" value="Genomic_DNA"/>
</dbReference>
<evidence type="ECO:0000313" key="2">
    <source>
        <dbReference type="EMBL" id="MDY0408309.1"/>
    </source>
</evidence>
<comment type="caution">
    <text evidence="2">The sequence shown here is derived from an EMBL/GenBank/DDBJ whole genome shotgun (WGS) entry which is preliminary data.</text>
</comment>
<organism evidence="2 3">
    <name type="scientific">Paracerasibacillus soli</name>
    <dbReference type="NCBI Taxonomy" id="480284"/>
    <lineage>
        <taxon>Bacteria</taxon>
        <taxon>Bacillati</taxon>
        <taxon>Bacillota</taxon>
        <taxon>Bacilli</taxon>
        <taxon>Bacillales</taxon>
        <taxon>Bacillaceae</taxon>
        <taxon>Paracerasibacillus</taxon>
    </lineage>
</organism>
<sequence length="86" mass="9924">MINDMKRLIKPNVTGVIGIFFLIFSNHQTVFASATEPANLNRSEMVPFYWMVFIVGGCIAVTLSYVSWRKYKGEQKKRAKKDKTFD</sequence>
<keyword evidence="1" id="KW-0472">Membrane</keyword>
<accession>A0ABU5CPP3</accession>
<keyword evidence="1" id="KW-0812">Transmembrane</keyword>
<keyword evidence="1" id="KW-1133">Transmembrane helix</keyword>
<dbReference type="Pfam" id="PF09577">
    <property type="entry name" value="Spore_YpjB"/>
    <property type="match status" value="1"/>
</dbReference>
<gene>
    <name evidence="2" type="ORF">RWD45_06705</name>
</gene>
<feature type="transmembrane region" description="Helical" evidence="1">
    <location>
        <begin position="48"/>
        <end position="68"/>
    </location>
</feature>
<evidence type="ECO:0000313" key="3">
    <source>
        <dbReference type="Proteomes" id="UP001275315"/>
    </source>
</evidence>
<protein>
    <submittedName>
        <fullName evidence="2">Sporulation protein YpjB</fullName>
    </submittedName>
</protein>
<keyword evidence="3" id="KW-1185">Reference proteome</keyword>
<name>A0ABU5CPP3_9BACI</name>